<evidence type="ECO:0000256" key="5">
    <source>
        <dbReference type="ARBA" id="ARBA00022664"/>
    </source>
</evidence>
<proteinExistence type="inferred from homology"/>
<evidence type="ECO:0000256" key="6">
    <source>
        <dbReference type="ARBA" id="ARBA00022884"/>
    </source>
</evidence>
<evidence type="ECO:0000256" key="4">
    <source>
        <dbReference type="ARBA" id="ARBA00022490"/>
    </source>
</evidence>
<dbReference type="FunFam" id="2.30.30.100:FF:000047">
    <property type="entry name" value="Small nuclear ribonucleoprotein SmB, putative"/>
    <property type="match status" value="1"/>
</dbReference>
<evidence type="ECO:0000313" key="13">
    <source>
        <dbReference type="EMBL" id="OCF58572.1"/>
    </source>
</evidence>
<dbReference type="GO" id="GO:0005737">
    <property type="term" value="C:cytoplasm"/>
    <property type="evidence" value="ECO:0007669"/>
    <property type="project" value="UniProtKB-SubCell"/>
</dbReference>
<comment type="similarity">
    <text evidence="3">Belongs to the snRNP SmB/SmN family.</text>
</comment>
<evidence type="ECO:0000256" key="10">
    <source>
        <dbReference type="ARBA" id="ARBA00041355"/>
    </source>
</evidence>
<dbReference type="OrthoDB" id="2020720at2759"/>
<keyword evidence="4" id="KW-0963">Cytoplasm</keyword>
<dbReference type="EMBL" id="KI669461">
    <property type="protein sequence ID" value="OCF58572.1"/>
    <property type="molecule type" value="Genomic_DNA"/>
</dbReference>
<dbReference type="Gene3D" id="2.30.30.100">
    <property type="match status" value="1"/>
</dbReference>
<organism evidence="13 14">
    <name type="scientific">Kwoniella mangroviensis CBS 10435</name>
    <dbReference type="NCBI Taxonomy" id="1331196"/>
    <lineage>
        <taxon>Eukaryota</taxon>
        <taxon>Fungi</taxon>
        <taxon>Dikarya</taxon>
        <taxon>Basidiomycota</taxon>
        <taxon>Agaricomycotina</taxon>
        <taxon>Tremellomycetes</taxon>
        <taxon>Tremellales</taxon>
        <taxon>Cryptococcaceae</taxon>
        <taxon>Kwoniella</taxon>
    </lineage>
</organism>
<evidence type="ECO:0000259" key="12">
    <source>
        <dbReference type="PROSITE" id="PS52002"/>
    </source>
</evidence>
<dbReference type="GO" id="GO:0071004">
    <property type="term" value="C:U2-type prespliceosome"/>
    <property type="evidence" value="ECO:0007669"/>
    <property type="project" value="TreeGrafter"/>
</dbReference>
<dbReference type="SUPFAM" id="SSF50182">
    <property type="entry name" value="Sm-like ribonucleoproteins"/>
    <property type="match status" value="1"/>
</dbReference>
<evidence type="ECO:0000256" key="1">
    <source>
        <dbReference type="ARBA" id="ARBA00004123"/>
    </source>
</evidence>
<dbReference type="InterPro" id="IPR010920">
    <property type="entry name" value="LSM_dom_sf"/>
</dbReference>
<dbReference type="Proteomes" id="UP000092583">
    <property type="component" value="Unassembled WGS sequence"/>
</dbReference>
<protein>
    <recommendedName>
        <fullName evidence="10">Sm protein B</fullName>
    </recommendedName>
</protein>
<evidence type="ECO:0000256" key="8">
    <source>
        <dbReference type="ARBA" id="ARBA00023242"/>
    </source>
</evidence>
<dbReference type="SMART" id="SM00651">
    <property type="entry name" value="Sm"/>
    <property type="match status" value="1"/>
</dbReference>
<dbReference type="GO" id="GO:0000398">
    <property type="term" value="P:mRNA splicing, via spliceosome"/>
    <property type="evidence" value="ECO:0007669"/>
    <property type="project" value="TreeGrafter"/>
</dbReference>
<gene>
    <name evidence="13" type="ORF">L486_03059</name>
</gene>
<comment type="subcellular location">
    <subcellularLocation>
        <location evidence="2">Cytoplasm</location>
    </subcellularLocation>
    <subcellularLocation>
        <location evidence="1">Nucleus</location>
    </subcellularLocation>
</comment>
<dbReference type="GO" id="GO:0005686">
    <property type="term" value="C:U2 snRNP"/>
    <property type="evidence" value="ECO:0007669"/>
    <property type="project" value="TreeGrafter"/>
</dbReference>
<dbReference type="GO" id="GO:0046540">
    <property type="term" value="C:U4/U6 x U5 tri-snRNP complex"/>
    <property type="evidence" value="ECO:0007669"/>
    <property type="project" value="TreeGrafter"/>
</dbReference>
<dbReference type="PANTHER" id="PTHR10701:SF0">
    <property type="entry name" value="SMALL NUCLEAR RIBONUCLEOPROTEIN-ASSOCIATED PROTEIN B"/>
    <property type="match status" value="1"/>
</dbReference>
<dbReference type="InterPro" id="IPR050914">
    <property type="entry name" value="snRNP_SmB/NAA38-like"/>
</dbReference>
<dbReference type="InterPro" id="IPR001163">
    <property type="entry name" value="Sm_dom_euk/arc"/>
</dbReference>
<dbReference type="GO" id="GO:0003723">
    <property type="term" value="F:RNA binding"/>
    <property type="evidence" value="ECO:0007669"/>
    <property type="project" value="UniProtKB-KW"/>
</dbReference>
<reference evidence="13 14" key="1">
    <citation type="submission" date="2013-07" db="EMBL/GenBank/DDBJ databases">
        <title>The Genome Sequence of Kwoniella mangroviensis CBS10435.</title>
        <authorList>
            <consortium name="The Broad Institute Genome Sequencing Platform"/>
            <person name="Cuomo C."/>
            <person name="Litvintseva A."/>
            <person name="Chen Y."/>
            <person name="Heitman J."/>
            <person name="Sun S."/>
            <person name="Springer D."/>
            <person name="Dromer F."/>
            <person name="Young S.K."/>
            <person name="Zeng Q."/>
            <person name="Gargeya S."/>
            <person name="Fitzgerald M."/>
            <person name="Abouelleil A."/>
            <person name="Alvarado L."/>
            <person name="Berlin A.M."/>
            <person name="Chapman S.B."/>
            <person name="Dewar J."/>
            <person name="Goldberg J."/>
            <person name="Griggs A."/>
            <person name="Gujja S."/>
            <person name="Hansen M."/>
            <person name="Howarth C."/>
            <person name="Imamovic A."/>
            <person name="Larimer J."/>
            <person name="McCowan C."/>
            <person name="Murphy C."/>
            <person name="Pearson M."/>
            <person name="Priest M."/>
            <person name="Roberts A."/>
            <person name="Saif S."/>
            <person name="Shea T."/>
            <person name="Sykes S."/>
            <person name="Wortman J."/>
            <person name="Nusbaum C."/>
            <person name="Birren B."/>
        </authorList>
    </citation>
    <scope>NUCLEOTIDE SEQUENCE [LARGE SCALE GENOMIC DNA]</scope>
    <source>
        <strain evidence="13 14">CBS 10435</strain>
    </source>
</reference>
<feature type="region of interest" description="Disordered" evidence="11">
    <location>
        <begin position="150"/>
        <end position="209"/>
    </location>
</feature>
<dbReference type="GO" id="GO:0005687">
    <property type="term" value="C:U4 snRNP"/>
    <property type="evidence" value="ECO:0007669"/>
    <property type="project" value="TreeGrafter"/>
</dbReference>
<keyword evidence="7" id="KW-0508">mRNA splicing</keyword>
<evidence type="ECO:0000256" key="7">
    <source>
        <dbReference type="ARBA" id="ARBA00023187"/>
    </source>
</evidence>
<evidence type="ECO:0000256" key="9">
    <source>
        <dbReference type="ARBA" id="ARBA00023274"/>
    </source>
</evidence>
<dbReference type="InterPro" id="IPR047575">
    <property type="entry name" value="Sm"/>
</dbReference>
<dbReference type="CDD" id="cd01717">
    <property type="entry name" value="Sm_B"/>
    <property type="match status" value="1"/>
</dbReference>
<keyword evidence="9 13" id="KW-0687">Ribonucleoprotein</keyword>
<dbReference type="PROSITE" id="PS52002">
    <property type="entry name" value="SM"/>
    <property type="match status" value="1"/>
</dbReference>
<keyword evidence="5" id="KW-0507">mRNA processing</keyword>
<dbReference type="AlphaFoldDB" id="A0A1B9ISQ3"/>
<evidence type="ECO:0000256" key="11">
    <source>
        <dbReference type="SAM" id="MobiDB-lite"/>
    </source>
</evidence>
<name>A0A1B9ISQ3_9TREE</name>
<evidence type="ECO:0000256" key="2">
    <source>
        <dbReference type="ARBA" id="ARBA00004496"/>
    </source>
</evidence>
<dbReference type="GO" id="GO:0005682">
    <property type="term" value="C:U5 snRNP"/>
    <property type="evidence" value="ECO:0007669"/>
    <property type="project" value="TreeGrafter"/>
</dbReference>
<keyword evidence="6" id="KW-0694">RNA-binding</keyword>
<dbReference type="GO" id="GO:0070990">
    <property type="term" value="F:snRNP binding"/>
    <property type="evidence" value="ECO:0007669"/>
    <property type="project" value="TreeGrafter"/>
</dbReference>
<sequence length="209" mass="21300">MGDMLTPCLVTAPKAKHSKMVTLIHYRLKVTLNDGRSLVGQMLAYDKHMNFVLAECEEFRTVKGKKTKSTPAGEPAPSVQQKRTLGLVILRGETIVSVSVEGPPPVQKDDGSLLAGPGKGVPAGRGMPLGAGAPGAMAARPMAYARPPPGFPSGMPGLPPGMPPGFPGGAPGLPPGMPPPAGMPPGFRPPGFPGAPAGLPFPPGQMPPG</sequence>
<dbReference type="GO" id="GO:0071013">
    <property type="term" value="C:catalytic step 2 spliceosome"/>
    <property type="evidence" value="ECO:0007669"/>
    <property type="project" value="TreeGrafter"/>
</dbReference>
<dbReference type="GO" id="GO:0005685">
    <property type="term" value="C:U1 snRNP"/>
    <property type="evidence" value="ECO:0007669"/>
    <property type="project" value="TreeGrafter"/>
</dbReference>
<evidence type="ECO:0000313" key="14">
    <source>
        <dbReference type="Proteomes" id="UP000092583"/>
    </source>
</evidence>
<dbReference type="PANTHER" id="PTHR10701">
    <property type="entry name" value="SMALL NUCLEAR RIBONUCLEOPROTEIN-ASSOCIATED PROTEIN B AND N"/>
    <property type="match status" value="1"/>
</dbReference>
<keyword evidence="14" id="KW-1185">Reference proteome</keyword>
<feature type="domain" description="Sm" evidence="12">
    <location>
        <begin position="15"/>
        <end position="104"/>
    </location>
</feature>
<dbReference type="STRING" id="1331196.A0A1B9ISQ3"/>
<accession>A0A1B9ISQ3</accession>
<keyword evidence="8" id="KW-0539">Nucleus</keyword>
<evidence type="ECO:0000256" key="3">
    <source>
        <dbReference type="ARBA" id="ARBA00009123"/>
    </source>
</evidence>
<reference evidence="14" key="2">
    <citation type="submission" date="2013-12" db="EMBL/GenBank/DDBJ databases">
        <title>Evolution of pathogenesis and genome organization in the Tremellales.</title>
        <authorList>
            <person name="Cuomo C."/>
            <person name="Litvintseva A."/>
            <person name="Heitman J."/>
            <person name="Chen Y."/>
            <person name="Sun S."/>
            <person name="Springer D."/>
            <person name="Dromer F."/>
            <person name="Young S."/>
            <person name="Zeng Q."/>
            <person name="Chapman S."/>
            <person name="Gujja S."/>
            <person name="Saif S."/>
            <person name="Birren B."/>
        </authorList>
    </citation>
    <scope>NUCLEOTIDE SEQUENCE [LARGE SCALE GENOMIC DNA]</scope>
    <source>
        <strain evidence="14">CBS 10435</strain>
    </source>
</reference>
<dbReference type="Pfam" id="PF01423">
    <property type="entry name" value="LSM"/>
    <property type="match status" value="1"/>
</dbReference>